<sequence length="303" mass="32420">MSAPTVHAVHENPLWWPPFAAAFEAEGVPVRQWLLTGDEPLDLTGTPPEGVWWSRMSASSHTRGHTRSVAHSRALLRWLEGHGRRVVNGSAVLELEVSKVAQDAALRAAGVPTPVTVAAFGPEQVLAAARAVMAAGATSVVTKHNQGGKGLGVRRFDDLGDLERHLASSDWVEPVDGVALVQEYVAPAEPFVTRAEFVGGRFLYALAASTSQGFELCPADACGVDGAPLFRLREGHVPPLLERYEAFLAATGIEVAGIEYIEAADGRVVTYDVNTNTNYNPEVESAAPRSGPREIARFLRSLG</sequence>
<keyword evidence="1" id="KW-0547">Nucleotide-binding</keyword>
<dbReference type="GO" id="GO:0016874">
    <property type="term" value="F:ligase activity"/>
    <property type="evidence" value="ECO:0007669"/>
    <property type="project" value="UniProtKB-KW"/>
</dbReference>
<keyword evidence="1" id="KW-0067">ATP-binding</keyword>
<proteinExistence type="predicted"/>
<dbReference type="SUPFAM" id="SSF56059">
    <property type="entry name" value="Glutathione synthetase ATP-binding domain-like"/>
    <property type="match status" value="1"/>
</dbReference>
<name>A0ABV7WK25_9MICO</name>
<reference evidence="4" key="1">
    <citation type="journal article" date="2019" name="Int. J. Syst. Evol. Microbiol.">
        <title>The Global Catalogue of Microorganisms (GCM) 10K type strain sequencing project: providing services to taxonomists for standard genome sequencing and annotation.</title>
        <authorList>
            <consortium name="The Broad Institute Genomics Platform"/>
            <consortium name="The Broad Institute Genome Sequencing Center for Infectious Disease"/>
            <person name="Wu L."/>
            <person name="Ma J."/>
        </authorList>
    </citation>
    <scope>NUCLEOTIDE SEQUENCE [LARGE SCALE GENOMIC DNA]</scope>
    <source>
        <strain evidence="4">NCAIM B.02333</strain>
    </source>
</reference>
<evidence type="ECO:0000256" key="1">
    <source>
        <dbReference type="PROSITE-ProRule" id="PRU00409"/>
    </source>
</evidence>
<dbReference type="EMBL" id="JBHRWW010000015">
    <property type="protein sequence ID" value="MFC3690000.1"/>
    <property type="molecule type" value="Genomic_DNA"/>
</dbReference>
<keyword evidence="3" id="KW-0436">Ligase</keyword>
<evidence type="ECO:0000313" key="4">
    <source>
        <dbReference type="Proteomes" id="UP001595685"/>
    </source>
</evidence>
<dbReference type="Gene3D" id="3.40.50.20">
    <property type="match status" value="1"/>
</dbReference>
<feature type="domain" description="ATP-grasp" evidence="2">
    <location>
        <begin position="103"/>
        <end position="303"/>
    </location>
</feature>
<evidence type="ECO:0000313" key="3">
    <source>
        <dbReference type="EMBL" id="MFC3690000.1"/>
    </source>
</evidence>
<dbReference type="PROSITE" id="PS50975">
    <property type="entry name" value="ATP_GRASP"/>
    <property type="match status" value="1"/>
</dbReference>
<comment type="caution">
    <text evidence="3">The sequence shown here is derived from an EMBL/GenBank/DDBJ whole genome shotgun (WGS) entry which is preliminary data.</text>
</comment>
<dbReference type="InterPro" id="IPR011761">
    <property type="entry name" value="ATP-grasp"/>
</dbReference>
<organism evidence="3 4">
    <name type="scientific">Aquipuribacter hungaricus</name>
    <dbReference type="NCBI Taxonomy" id="545624"/>
    <lineage>
        <taxon>Bacteria</taxon>
        <taxon>Bacillati</taxon>
        <taxon>Actinomycetota</taxon>
        <taxon>Actinomycetes</taxon>
        <taxon>Micrococcales</taxon>
        <taxon>Intrasporangiaceae</taxon>
        <taxon>Aquipuribacter</taxon>
    </lineage>
</organism>
<evidence type="ECO:0000259" key="2">
    <source>
        <dbReference type="PROSITE" id="PS50975"/>
    </source>
</evidence>
<dbReference type="Proteomes" id="UP001595685">
    <property type="component" value="Unassembled WGS sequence"/>
</dbReference>
<keyword evidence="4" id="KW-1185">Reference proteome</keyword>
<dbReference type="PANTHER" id="PTHR21621:SF0">
    <property type="entry name" value="BETA-CITRYLGLUTAMATE SYNTHASE B-RELATED"/>
    <property type="match status" value="1"/>
</dbReference>
<protein>
    <submittedName>
        <fullName evidence="3">RimK family alpha-L-glutamate ligase</fullName>
    </submittedName>
</protein>
<dbReference type="PANTHER" id="PTHR21621">
    <property type="entry name" value="RIBOSOMAL PROTEIN S6 MODIFICATION PROTEIN"/>
    <property type="match status" value="1"/>
</dbReference>
<gene>
    <name evidence="3" type="ORF">ACFOLH_16755</name>
</gene>
<accession>A0ABV7WK25</accession>
<dbReference type="RefSeq" id="WP_340294406.1">
    <property type="nucleotide sequence ID" value="NZ_JBBEOI010000157.1"/>
</dbReference>